<evidence type="ECO:0000313" key="2">
    <source>
        <dbReference type="EMBL" id="MFC3074379.1"/>
    </source>
</evidence>
<keyword evidence="1" id="KW-1133">Transmembrane helix</keyword>
<feature type="transmembrane region" description="Helical" evidence="1">
    <location>
        <begin position="157"/>
        <end position="174"/>
    </location>
</feature>
<comment type="caution">
    <text evidence="2">The sequence shown here is derived from an EMBL/GenBank/DDBJ whole genome shotgun (WGS) entry which is preliminary data.</text>
</comment>
<accession>A0ABV7DJ74</accession>
<keyword evidence="1" id="KW-0812">Transmembrane</keyword>
<sequence length="380" mass="42052">MATVYSLPDSSPKPLNSYLSAISSNFIILSVFSYFIGILYAVKVSLNNGDFSYFSYKITQFHINYMDFGFARRGAIGTVLHPLIDGFSGNIDYEYLFIISFDFALFIAVVWVAHRVLSAMESDRPSFSFWTRLALLIAPAGFMQFSYDVARYDHANYLILFLALWLAAWGRPYWAGVAMAAGVLVHEAMFFYGLPVLVVLALLRAAPRREIALSLVPAVAAMALIALFGNIDADLAVVLGPDRAGGAEAWQRVVLEPASHLGFSDYALLAFYVGVPCYFLLRFARANGFSLPVFAGQLLFVCALFLLGVDYFRWAHLLFVSAVTTTAAILIANRKAALPATGGFERLVLALYVLPLGPIGVREPLPYVERIWNEVVMRLL</sequence>
<feature type="transmembrane region" description="Helical" evidence="1">
    <location>
        <begin position="314"/>
        <end position="332"/>
    </location>
</feature>
<feature type="transmembrane region" description="Helical" evidence="1">
    <location>
        <begin position="288"/>
        <end position="308"/>
    </location>
</feature>
<evidence type="ECO:0000256" key="1">
    <source>
        <dbReference type="SAM" id="Phobius"/>
    </source>
</evidence>
<feature type="transmembrane region" description="Helical" evidence="1">
    <location>
        <begin position="95"/>
        <end position="117"/>
    </location>
</feature>
<dbReference type="Proteomes" id="UP001595377">
    <property type="component" value="Unassembled WGS sequence"/>
</dbReference>
<name>A0ABV7DJ74_9HYPH</name>
<feature type="transmembrane region" description="Helical" evidence="1">
    <location>
        <begin position="210"/>
        <end position="231"/>
    </location>
</feature>
<proteinExistence type="predicted"/>
<keyword evidence="3" id="KW-1185">Reference proteome</keyword>
<evidence type="ECO:0000313" key="3">
    <source>
        <dbReference type="Proteomes" id="UP001595377"/>
    </source>
</evidence>
<keyword evidence="1" id="KW-0472">Membrane</keyword>
<evidence type="ECO:0008006" key="4">
    <source>
        <dbReference type="Google" id="ProtNLM"/>
    </source>
</evidence>
<protein>
    <recommendedName>
        <fullName evidence="4">EpsG family protein</fullName>
    </recommendedName>
</protein>
<dbReference type="RefSeq" id="WP_257312388.1">
    <property type="nucleotide sequence ID" value="NZ_JANFDG010000002.1"/>
</dbReference>
<dbReference type="EMBL" id="JBHRSP010000024">
    <property type="protein sequence ID" value="MFC3074379.1"/>
    <property type="molecule type" value="Genomic_DNA"/>
</dbReference>
<organism evidence="2 3">
    <name type="scientific">Shinella pollutisoli</name>
    <dbReference type="NCBI Taxonomy" id="2250594"/>
    <lineage>
        <taxon>Bacteria</taxon>
        <taxon>Pseudomonadati</taxon>
        <taxon>Pseudomonadota</taxon>
        <taxon>Alphaproteobacteria</taxon>
        <taxon>Hyphomicrobiales</taxon>
        <taxon>Rhizobiaceae</taxon>
        <taxon>Shinella</taxon>
    </lineage>
</organism>
<feature type="transmembrane region" description="Helical" evidence="1">
    <location>
        <begin position="129"/>
        <end position="150"/>
    </location>
</feature>
<feature type="transmembrane region" description="Helical" evidence="1">
    <location>
        <begin position="263"/>
        <end position="281"/>
    </location>
</feature>
<reference evidence="3" key="1">
    <citation type="journal article" date="2019" name="Int. J. Syst. Evol. Microbiol.">
        <title>The Global Catalogue of Microorganisms (GCM) 10K type strain sequencing project: providing services to taxonomists for standard genome sequencing and annotation.</title>
        <authorList>
            <consortium name="The Broad Institute Genomics Platform"/>
            <consortium name="The Broad Institute Genome Sequencing Center for Infectious Disease"/>
            <person name="Wu L."/>
            <person name="Ma J."/>
        </authorList>
    </citation>
    <scope>NUCLEOTIDE SEQUENCE [LARGE SCALE GENOMIC DNA]</scope>
    <source>
        <strain evidence="3">KCTC 52677</strain>
    </source>
</reference>
<gene>
    <name evidence="2" type="ORF">ACFOHH_14805</name>
</gene>
<feature type="transmembrane region" description="Helical" evidence="1">
    <location>
        <begin position="20"/>
        <end position="42"/>
    </location>
</feature>
<feature type="transmembrane region" description="Helical" evidence="1">
    <location>
        <begin position="180"/>
        <end position="203"/>
    </location>
</feature>